<dbReference type="RefSeq" id="WP_203992774.1">
    <property type="nucleotide sequence ID" value="NZ_BOPG01000021.1"/>
</dbReference>
<keyword evidence="1" id="KW-0812">Transmembrane</keyword>
<evidence type="ECO:0000256" key="1">
    <source>
        <dbReference type="SAM" id="Phobius"/>
    </source>
</evidence>
<dbReference type="AlphaFoldDB" id="A0A8J3Z3I2"/>
<protein>
    <submittedName>
        <fullName evidence="2">Uncharacterized protein</fullName>
    </submittedName>
</protein>
<dbReference type="InterPro" id="IPR011042">
    <property type="entry name" value="6-blade_b-propeller_TolB-like"/>
</dbReference>
<keyword evidence="1" id="KW-1133">Transmembrane helix</keyword>
<feature type="transmembrane region" description="Helical" evidence="1">
    <location>
        <begin position="37"/>
        <end position="59"/>
    </location>
</feature>
<reference evidence="2" key="1">
    <citation type="submission" date="2021-01" db="EMBL/GenBank/DDBJ databases">
        <title>Whole genome shotgun sequence of Virgisporangium aurantiacum NBRC 16421.</title>
        <authorList>
            <person name="Komaki H."/>
            <person name="Tamura T."/>
        </authorList>
    </citation>
    <scope>NUCLEOTIDE SEQUENCE</scope>
    <source>
        <strain evidence="2">NBRC 16421</strain>
    </source>
</reference>
<accession>A0A8J3Z3I2</accession>
<evidence type="ECO:0000313" key="3">
    <source>
        <dbReference type="Proteomes" id="UP000612585"/>
    </source>
</evidence>
<dbReference type="Gene3D" id="2.120.10.30">
    <property type="entry name" value="TolB, C-terminal domain"/>
    <property type="match status" value="1"/>
</dbReference>
<feature type="transmembrane region" description="Helical" evidence="1">
    <location>
        <begin position="454"/>
        <end position="480"/>
    </location>
</feature>
<keyword evidence="3" id="KW-1185">Reference proteome</keyword>
<dbReference type="EMBL" id="BOPG01000021">
    <property type="protein sequence ID" value="GIJ55653.1"/>
    <property type="molecule type" value="Genomic_DNA"/>
</dbReference>
<organism evidence="2 3">
    <name type="scientific">Virgisporangium aurantiacum</name>
    <dbReference type="NCBI Taxonomy" id="175570"/>
    <lineage>
        <taxon>Bacteria</taxon>
        <taxon>Bacillati</taxon>
        <taxon>Actinomycetota</taxon>
        <taxon>Actinomycetes</taxon>
        <taxon>Micromonosporales</taxon>
        <taxon>Micromonosporaceae</taxon>
        <taxon>Virgisporangium</taxon>
    </lineage>
</organism>
<name>A0A8J3Z3I2_9ACTN</name>
<comment type="caution">
    <text evidence="2">The sequence shown here is derived from an EMBL/GenBank/DDBJ whole genome shotgun (WGS) entry which is preliminary data.</text>
</comment>
<proteinExistence type="predicted"/>
<dbReference type="SUPFAM" id="SSF82171">
    <property type="entry name" value="DPP6 N-terminal domain-like"/>
    <property type="match status" value="1"/>
</dbReference>
<sequence length="497" mass="53141">MTGQLRETLVEIGGSMPAARLTPDVWRRGRRARIRAGWLRAGAAASVIGLVVGLVVTLAPRSSAPAPQNFGDAESAVPRTVGVPWMWQATVQMDAPGPASVLYGGDTIGLRGTDWFDSEGKLAVVGRGSGKTRTLLYGGVDDITAGEDVLLSPDGRKVASPYLLEGELDSGSDEGLVVTDLTTGKSRRYTGGLKTGCCQPVAWAPDGRSLLASVLGPYKKNARTGIERPVERLALLDLDTDKVEMLGEFRPGEEIRHASAAAFMPDGQRFVVSVGNGLRMMDRSGTVLWTAGIGPNGYLAGAGAVTRDGTAIAVAELSGCLGECDTRQLATRTWTIRFLDAETGKPSAPAGRFPAVTGMAVRALGWTDDGELVLLRHTPADGTHKKKDDPEWDDTGWWETGHVTLLGLRPDGTVRTLLDPPDGVLTMDVPADLIHRSRFGGPPSTSEMFPARPIIWVVIAALWVATMIGLGLMILLARAWRRRRSARRIRPPSRVFA</sequence>
<gene>
    <name evidence="2" type="ORF">Vau01_031690</name>
</gene>
<evidence type="ECO:0000313" key="2">
    <source>
        <dbReference type="EMBL" id="GIJ55653.1"/>
    </source>
</evidence>
<keyword evidence="1" id="KW-0472">Membrane</keyword>
<dbReference type="Proteomes" id="UP000612585">
    <property type="component" value="Unassembled WGS sequence"/>
</dbReference>